<feature type="transmembrane region" description="Helical" evidence="1">
    <location>
        <begin position="65"/>
        <end position="92"/>
    </location>
</feature>
<evidence type="ECO:0000313" key="3">
    <source>
        <dbReference type="EMBL" id="MBP2058174.1"/>
    </source>
</evidence>
<proteinExistence type="predicted"/>
<feature type="domain" description="GP-PDE" evidence="2">
    <location>
        <begin position="342"/>
        <end position="570"/>
    </location>
</feature>
<dbReference type="PANTHER" id="PTHR46211">
    <property type="entry name" value="GLYCEROPHOSPHORYL DIESTER PHOSPHODIESTERASE"/>
    <property type="match status" value="1"/>
</dbReference>
<sequence length="598" mass="68509">MSIIKASFIDIRRYSIEFKRHLLQYLVLFLGLDVSNQLLIIPTFRYVTTLILQASAIPFISYQNILTIITTQPVAFILLILELVLLISIIYVEFSSLLLGIQGIKSDNFSLSWTYQQVINSLKLIRPSSLILLVGYFILIIPFVDSIYRTPLLAKVQVPQFIMDYMTRSAWLATGLIVFFAIAAILGLRWVMTLPLMSYQEMNTYSAMKKSWQLTAHKRWWQIVKALVLVGVLSVLALAISWWLIYCCQLVWDLLPKQAAFIGASINMLLIQLTSEVAAIWSTVVSILLITSLLKPEDIEIRRPKRRSKLLAGVAGILMLVFLADTAVNNNFYLKDNNSKAPLIISHRGVSDHNGVQNTISALKKTAKLKPDYVEIDIHETKDKQFVIMHDENLEKLAGLNKTPKDLTLKQLISLTVREDGHQAKIASLDQYLKAVKKLKQKLLIEIKTTPRDSKMMLENFNKKYGRLILNNHYQVQSLDYHVVSDLHKINPKLFVLYIQPYNFTYPHSVADGYAMEYSTLNNNFIWQAHLDHHPVYAWTVNTQEVMQHMMFIHVDGLITDNVELAKKTISSYSSKTSYASRLKNYILIFINVTSYNA</sequence>
<dbReference type="EMBL" id="JAGGLU010000006">
    <property type="protein sequence ID" value="MBP2058174.1"/>
    <property type="molecule type" value="Genomic_DNA"/>
</dbReference>
<dbReference type="CDD" id="cd08579">
    <property type="entry name" value="GDPD_memb_like"/>
    <property type="match status" value="1"/>
</dbReference>
<dbReference type="Proteomes" id="UP001519292">
    <property type="component" value="Unassembled WGS sequence"/>
</dbReference>
<dbReference type="PROSITE" id="PS51704">
    <property type="entry name" value="GP_PDE"/>
    <property type="match status" value="1"/>
</dbReference>
<feature type="transmembrane region" description="Helical" evidence="1">
    <location>
        <begin position="130"/>
        <end position="150"/>
    </location>
</feature>
<dbReference type="Gene3D" id="3.20.20.190">
    <property type="entry name" value="Phosphatidylinositol (PI) phosphodiesterase"/>
    <property type="match status" value="1"/>
</dbReference>
<dbReference type="InterPro" id="IPR030395">
    <property type="entry name" value="GP_PDE_dom"/>
</dbReference>
<keyword evidence="4" id="KW-1185">Reference proteome</keyword>
<keyword evidence="1" id="KW-1133">Transmembrane helix</keyword>
<feature type="transmembrane region" description="Helical" evidence="1">
    <location>
        <begin position="170"/>
        <end position="192"/>
    </location>
</feature>
<dbReference type="Pfam" id="PF03009">
    <property type="entry name" value="GDPD"/>
    <property type="match status" value="1"/>
</dbReference>
<evidence type="ECO:0000313" key="4">
    <source>
        <dbReference type="Proteomes" id="UP001519292"/>
    </source>
</evidence>
<keyword evidence="3" id="KW-0378">Hydrolase</keyword>
<gene>
    <name evidence="3" type="ORF">J2Z60_001351</name>
</gene>
<feature type="transmembrane region" description="Helical" evidence="1">
    <location>
        <begin position="310"/>
        <end position="328"/>
    </location>
</feature>
<evidence type="ECO:0000259" key="2">
    <source>
        <dbReference type="PROSITE" id="PS51704"/>
    </source>
</evidence>
<evidence type="ECO:0000256" key="1">
    <source>
        <dbReference type="SAM" id="Phobius"/>
    </source>
</evidence>
<dbReference type="EC" id="3.1.4.46" evidence="3"/>
<keyword evidence="1" id="KW-0472">Membrane</keyword>
<comment type="caution">
    <text evidence="3">The sequence shown here is derived from an EMBL/GenBank/DDBJ whole genome shotgun (WGS) entry which is preliminary data.</text>
</comment>
<dbReference type="SUPFAM" id="SSF51695">
    <property type="entry name" value="PLC-like phosphodiesterases"/>
    <property type="match status" value="1"/>
</dbReference>
<feature type="transmembrane region" description="Helical" evidence="1">
    <location>
        <begin position="226"/>
        <end position="246"/>
    </location>
</feature>
<name>A0ABS4MFM5_9LACO</name>
<accession>A0ABS4MFM5</accession>
<dbReference type="PANTHER" id="PTHR46211:SF8">
    <property type="entry name" value="PHOSPHODIESTERASE"/>
    <property type="match status" value="1"/>
</dbReference>
<protein>
    <submittedName>
        <fullName evidence="3">Glycerophosphoryl diester phosphodiesterase</fullName>
        <ecNumber evidence="3">3.1.4.46</ecNumber>
    </submittedName>
</protein>
<feature type="transmembrane region" description="Helical" evidence="1">
    <location>
        <begin position="22"/>
        <end position="45"/>
    </location>
</feature>
<reference evidence="3 4" key="1">
    <citation type="submission" date="2021-03" db="EMBL/GenBank/DDBJ databases">
        <title>Genomic Encyclopedia of Type Strains, Phase IV (KMG-IV): sequencing the most valuable type-strain genomes for metagenomic binning, comparative biology and taxonomic classification.</title>
        <authorList>
            <person name="Goeker M."/>
        </authorList>
    </citation>
    <scope>NUCLEOTIDE SEQUENCE [LARGE SCALE GENOMIC DNA]</scope>
    <source>
        <strain evidence="3 4">DSM 101872</strain>
    </source>
</reference>
<organism evidence="3 4">
    <name type="scientific">Lactobacillus colini</name>
    <dbReference type="NCBI Taxonomy" id="1819254"/>
    <lineage>
        <taxon>Bacteria</taxon>
        <taxon>Bacillati</taxon>
        <taxon>Bacillota</taxon>
        <taxon>Bacilli</taxon>
        <taxon>Lactobacillales</taxon>
        <taxon>Lactobacillaceae</taxon>
        <taxon>Lactobacillus</taxon>
    </lineage>
</organism>
<keyword evidence="1" id="KW-0812">Transmembrane</keyword>
<dbReference type="Pfam" id="PF10110">
    <property type="entry name" value="GPDPase_memb"/>
    <property type="match status" value="1"/>
</dbReference>
<feature type="transmembrane region" description="Helical" evidence="1">
    <location>
        <begin position="266"/>
        <end position="290"/>
    </location>
</feature>
<dbReference type="InterPro" id="IPR017946">
    <property type="entry name" value="PLC-like_Pdiesterase_TIM-brl"/>
</dbReference>
<dbReference type="InterPro" id="IPR018476">
    <property type="entry name" value="GlyceroP-diester-Pdiesterase_M"/>
</dbReference>
<dbReference type="GO" id="GO:0008889">
    <property type="term" value="F:glycerophosphodiester phosphodiesterase activity"/>
    <property type="evidence" value="ECO:0007669"/>
    <property type="project" value="UniProtKB-EC"/>
</dbReference>